<reference evidence="1" key="1">
    <citation type="submission" date="2021-06" db="EMBL/GenBank/DDBJ databases">
        <authorList>
            <person name="Kallberg Y."/>
            <person name="Tangrot J."/>
            <person name="Rosling A."/>
        </authorList>
    </citation>
    <scope>NUCLEOTIDE SEQUENCE</scope>
    <source>
        <strain evidence="1">CL356</strain>
    </source>
</reference>
<sequence length="350" mass="39788">MEGVNDASVVSNDWKRLKENPLVLAFFNKLADLAGIEHGLAYPDYKYKPNRKDKKGRREESLVSSPRETRELFHLNDQSNGVDEESVALLEVARDYEAQSSPEYFSDSSILYSGRDLSDPQMIGENRYDRFNTYQDSVFIFSPEHLEVYSPVSDSQHPGPSQLDLTSQLLIQYMDKSCYNDFSGSSSVYDDRSMLPLGLPPELFKFAQYSSFCAPIALGVNQYHESSLPPGHALDRQYQWNSSEQQNVRDEMDYTQQIDYFSTIPINATESLSFPESSEESSPSIIATQQLSVQDGTDYSQYSGEPVHIPIQEDENFTEIEQGTFHSYTLFHNQFLQSCHTNSGGAHYNL</sequence>
<evidence type="ECO:0000313" key="2">
    <source>
        <dbReference type="Proteomes" id="UP000789525"/>
    </source>
</evidence>
<gene>
    <name evidence="1" type="ORF">ACOLOM_LOCUS2042</name>
</gene>
<protein>
    <submittedName>
        <fullName evidence="1">2742_t:CDS:1</fullName>
    </submittedName>
</protein>
<dbReference type="Proteomes" id="UP000789525">
    <property type="component" value="Unassembled WGS sequence"/>
</dbReference>
<comment type="caution">
    <text evidence="1">The sequence shown here is derived from an EMBL/GenBank/DDBJ whole genome shotgun (WGS) entry which is preliminary data.</text>
</comment>
<accession>A0ACA9KPA5</accession>
<dbReference type="EMBL" id="CAJVPT010002526">
    <property type="protein sequence ID" value="CAG8482642.1"/>
    <property type="molecule type" value="Genomic_DNA"/>
</dbReference>
<name>A0ACA9KPA5_9GLOM</name>
<organism evidence="1 2">
    <name type="scientific">Acaulospora colombiana</name>
    <dbReference type="NCBI Taxonomy" id="27376"/>
    <lineage>
        <taxon>Eukaryota</taxon>
        <taxon>Fungi</taxon>
        <taxon>Fungi incertae sedis</taxon>
        <taxon>Mucoromycota</taxon>
        <taxon>Glomeromycotina</taxon>
        <taxon>Glomeromycetes</taxon>
        <taxon>Diversisporales</taxon>
        <taxon>Acaulosporaceae</taxon>
        <taxon>Acaulospora</taxon>
    </lineage>
</organism>
<evidence type="ECO:0000313" key="1">
    <source>
        <dbReference type="EMBL" id="CAG8482642.1"/>
    </source>
</evidence>
<keyword evidence="2" id="KW-1185">Reference proteome</keyword>
<proteinExistence type="predicted"/>